<evidence type="ECO:0000256" key="5">
    <source>
        <dbReference type="ARBA" id="ARBA00023180"/>
    </source>
</evidence>
<dbReference type="InterPro" id="IPR029058">
    <property type="entry name" value="AB_hydrolase_fold"/>
</dbReference>
<evidence type="ECO:0000256" key="2">
    <source>
        <dbReference type="ARBA" id="ARBA00022670"/>
    </source>
</evidence>
<feature type="chain" id="PRO_5025407321" description="Lysosomal Pro-X carboxypeptidase" evidence="6">
    <location>
        <begin position="23"/>
        <end position="468"/>
    </location>
</feature>
<keyword evidence="3 6" id="KW-0732">Signal</keyword>
<dbReference type="GO" id="GO:0006508">
    <property type="term" value="P:proteolysis"/>
    <property type="evidence" value="ECO:0007669"/>
    <property type="project" value="UniProtKB-KW"/>
</dbReference>
<dbReference type="Proteomes" id="UP000467840">
    <property type="component" value="Chromosome 11"/>
</dbReference>
<dbReference type="InterPro" id="IPR008758">
    <property type="entry name" value="Peptidase_S28"/>
</dbReference>
<accession>A0A6A6NB51</accession>
<dbReference type="EMBL" id="JAAGAX010000002">
    <property type="protein sequence ID" value="KAF2321723.1"/>
    <property type="molecule type" value="Genomic_DNA"/>
</dbReference>
<dbReference type="PANTHER" id="PTHR11010">
    <property type="entry name" value="PROTEASE S28 PRO-X CARBOXYPEPTIDASE-RELATED"/>
    <property type="match status" value="1"/>
</dbReference>
<dbReference type="Gene3D" id="3.40.50.1820">
    <property type="entry name" value="alpha/beta hydrolase"/>
    <property type="match status" value="3"/>
</dbReference>
<name>A0A6A6NB51_HEVBR</name>
<dbReference type="SUPFAM" id="SSF53474">
    <property type="entry name" value="alpha/beta-Hydrolases"/>
    <property type="match status" value="2"/>
</dbReference>
<proteinExistence type="inferred from homology"/>
<evidence type="ECO:0000313" key="8">
    <source>
        <dbReference type="Proteomes" id="UP000467840"/>
    </source>
</evidence>
<dbReference type="AlphaFoldDB" id="A0A6A6NB51"/>
<organism evidence="7 8">
    <name type="scientific">Hevea brasiliensis</name>
    <name type="common">Para rubber tree</name>
    <name type="synonym">Siphonia brasiliensis</name>
    <dbReference type="NCBI Taxonomy" id="3981"/>
    <lineage>
        <taxon>Eukaryota</taxon>
        <taxon>Viridiplantae</taxon>
        <taxon>Streptophyta</taxon>
        <taxon>Embryophyta</taxon>
        <taxon>Tracheophyta</taxon>
        <taxon>Spermatophyta</taxon>
        <taxon>Magnoliopsida</taxon>
        <taxon>eudicotyledons</taxon>
        <taxon>Gunneridae</taxon>
        <taxon>Pentapetalae</taxon>
        <taxon>rosids</taxon>
        <taxon>fabids</taxon>
        <taxon>Malpighiales</taxon>
        <taxon>Euphorbiaceae</taxon>
        <taxon>Crotonoideae</taxon>
        <taxon>Micrandreae</taxon>
        <taxon>Hevea</taxon>
    </lineage>
</organism>
<protein>
    <recommendedName>
        <fullName evidence="9">Lysosomal Pro-X carboxypeptidase</fullName>
    </recommendedName>
</protein>
<evidence type="ECO:0000256" key="6">
    <source>
        <dbReference type="SAM" id="SignalP"/>
    </source>
</evidence>
<evidence type="ECO:0000256" key="4">
    <source>
        <dbReference type="ARBA" id="ARBA00022801"/>
    </source>
</evidence>
<evidence type="ECO:0000256" key="3">
    <source>
        <dbReference type="ARBA" id="ARBA00022729"/>
    </source>
</evidence>
<gene>
    <name evidence="7" type="ORF">GH714_001860</name>
</gene>
<evidence type="ECO:0008006" key="9">
    <source>
        <dbReference type="Google" id="ProtNLM"/>
    </source>
</evidence>
<evidence type="ECO:0000313" key="7">
    <source>
        <dbReference type="EMBL" id="KAF2321723.1"/>
    </source>
</evidence>
<dbReference type="GO" id="GO:0008239">
    <property type="term" value="F:dipeptidyl-peptidase activity"/>
    <property type="evidence" value="ECO:0007669"/>
    <property type="project" value="TreeGrafter"/>
</dbReference>
<keyword evidence="2" id="KW-0645">Protease</keyword>
<evidence type="ECO:0000256" key="1">
    <source>
        <dbReference type="ARBA" id="ARBA00011079"/>
    </source>
</evidence>
<dbReference type="GO" id="GO:0070008">
    <property type="term" value="F:serine-type exopeptidase activity"/>
    <property type="evidence" value="ECO:0007669"/>
    <property type="project" value="InterPro"/>
</dbReference>
<dbReference type="PANTHER" id="PTHR11010:SF78">
    <property type="entry name" value="LYSOSOMAL PRO-X CARBOXYPEPTIDASE"/>
    <property type="match status" value="1"/>
</dbReference>
<keyword evidence="4" id="KW-0378">Hydrolase</keyword>
<keyword evidence="5" id="KW-0325">Glycoprotein</keyword>
<keyword evidence="8" id="KW-1185">Reference proteome</keyword>
<dbReference type="Pfam" id="PF05577">
    <property type="entry name" value="Peptidase_S28"/>
    <property type="match status" value="1"/>
</dbReference>
<feature type="signal peptide" evidence="6">
    <location>
        <begin position="1"/>
        <end position="22"/>
    </location>
</feature>
<sequence length="468" mass="52215">MALPSFQLWLALLLLAAVCASAVNPRIFAGLGGLKRLAASRSFSDLPPEYEIHYYRQTLDHFNYKPESYATFQHRYILNYKYWGGANTSSPIFVYTGEEGDITYDVEGFILDLLVLKHPWILELRTSLSRLCTGVVHVKKNLSAENCPAIAVGGSYGGMLASWFRLKYPHIIIGALASSAPILYFEDITPQDGYHAVVSRNFRNTSESCYNTIKKSWSEIDRVGAETNGLLTLGNIFNSCMPLNSSQELKDYLALIYKVSAQFDNPPDYYVENLCKAIDGAPQGTDTLGRLAAGLNASTIVGEGSCLHVYEPPVIFRQSAWSWQKCTEMVIPMGVDNNNTMFELSPFDLNNFTKICQEVFGVTPRPSWVPVQFGGRDIKSALENFASNIIFSNGFRDPWSAGGILENISDSVVAIHTDRGAHFLDLLSPTRSDPAWLVDQRDKEIKIIAFWLEEYYAKLASKTRGRTG</sequence>
<reference evidence="7 8" key="1">
    <citation type="journal article" date="2020" name="Mol. Plant">
        <title>The Chromosome-Based Rubber Tree Genome Provides New Insights into Spurge Genome Evolution and Rubber Biosynthesis.</title>
        <authorList>
            <person name="Liu J."/>
            <person name="Shi C."/>
            <person name="Shi C.C."/>
            <person name="Li W."/>
            <person name="Zhang Q.J."/>
            <person name="Zhang Y."/>
            <person name="Li K."/>
            <person name="Lu H.F."/>
            <person name="Shi C."/>
            <person name="Zhu S.T."/>
            <person name="Xiao Z.Y."/>
            <person name="Nan H."/>
            <person name="Yue Y."/>
            <person name="Zhu X.G."/>
            <person name="Wu Y."/>
            <person name="Hong X.N."/>
            <person name="Fan G.Y."/>
            <person name="Tong Y."/>
            <person name="Zhang D."/>
            <person name="Mao C.L."/>
            <person name="Liu Y.L."/>
            <person name="Hao S.J."/>
            <person name="Liu W.Q."/>
            <person name="Lv M.Q."/>
            <person name="Zhang H.B."/>
            <person name="Liu Y."/>
            <person name="Hu-Tang G.R."/>
            <person name="Wang J.P."/>
            <person name="Wang J.H."/>
            <person name="Sun Y.H."/>
            <person name="Ni S.B."/>
            <person name="Chen W.B."/>
            <person name="Zhang X.C."/>
            <person name="Jiao Y.N."/>
            <person name="Eichler E.E."/>
            <person name="Li G.H."/>
            <person name="Liu X."/>
            <person name="Gao L.Z."/>
        </authorList>
    </citation>
    <scope>NUCLEOTIDE SEQUENCE [LARGE SCALE GENOMIC DNA]</scope>
    <source>
        <strain evidence="8">cv. GT1</strain>
        <tissue evidence="7">Leaf</tissue>
    </source>
</reference>
<comment type="similarity">
    <text evidence="1">Belongs to the peptidase S28 family.</text>
</comment>
<comment type="caution">
    <text evidence="7">The sequence shown here is derived from an EMBL/GenBank/DDBJ whole genome shotgun (WGS) entry which is preliminary data.</text>
</comment>